<evidence type="ECO:0000259" key="2">
    <source>
        <dbReference type="PROSITE" id="PS51258"/>
    </source>
</evidence>
<gene>
    <name evidence="4" type="ORF">CTI12_AA068370</name>
</gene>
<evidence type="ECO:0000313" key="5">
    <source>
        <dbReference type="Proteomes" id="UP000245207"/>
    </source>
</evidence>
<dbReference type="PROSITE" id="PS51259">
    <property type="entry name" value="MHD2"/>
    <property type="match status" value="1"/>
</dbReference>
<reference evidence="4 5" key="1">
    <citation type="journal article" date="2018" name="Mol. Plant">
        <title>The genome of Artemisia annua provides insight into the evolution of Asteraceae family and artemisinin biosynthesis.</title>
        <authorList>
            <person name="Shen Q."/>
            <person name="Zhang L."/>
            <person name="Liao Z."/>
            <person name="Wang S."/>
            <person name="Yan T."/>
            <person name="Shi P."/>
            <person name="Liu M."/>
            <person name="Fu X."/>
            <person name="Pan Q."/>
            <person name="Wang Y."/>
            <person name="Lv Z."/>
            <person name="Lu X."/>
            <person name="Zhang F."/>
            <person name="Jiang W."/>
            <person name="Ma Y."/>
            <person name="Chen M."/>
            <person name="Hao X."/>
            <person name="Li L."/>
            <person name="Tang Y."/>
            <person name="Lv G."/>
            <person name="Zhou Y."/>
            <person name="Sun X."/>
            <person name="Brodelius P.E."/>
            <person name="Rose J.K.C."/>
            <person name="Tang K."/>
        </authorList>
    </citation>
    <scope>NUCLEOTIDE SEQUENCE [LARGE SCALE GENOMIC DNA]</scope>
    <source>
        <strain evidence="5">cv. Huhao1</strain>
        <tissue evidence="4">Leaf</tissue>
    </source>
</reference>
<dbReference type="EMBL" id="PKPP01000369">
    <property type="protein sequence ID" value="PWA93675.1"/>
    <property type="molecule type" value="Genomic_DNA"/>
</dbReference>
<proteinExistence type="predicted"/>
<dbReference type="InterPro" id="IPR057984">
    <property type="entry name" value="PATROL1_C"/>
</dbReference>
<dbReference type="PANTHER" id="PTHR31280:SF26">
    <property type="entry name" value="MAMMALIAN UNCOORDINATED HOMOLOGY 13, DOMAIN 2"/>
    <property type="match status" value="1"/>
</dbReference>
<dbReference type="Proteomes" id="UP000245207">
    <property type="component" value="Unassembled WGS sequence"/>
</dbReference>
<feature type="compositionally biased region" description="Low complexity" evidence="1">
    <location>
        <begin position="83"/>
        <end position="109"/>
    </location>
</feature>
<feature type="region of interest" description="Disordered" evidence="1">
    <location>
        <begin position="1"/>
        <end position="30"/>
    </location>
</feature>
<feature type="region of interest" description="Disordered" evidence="1">
    <location>
        <begin position="76"/>
        <end position="112"/>
    </location>
</feature>
<dbReference type="PROSITE" id="PS51258">
    <property type="entry name" value="MHD1"/>
    <property type="match status" value="1"/>
</dbReference>
<dbReference type="InterPro" id="IPR014772">
    <property type="entry name" value="Munc13_dom-2"/>
</dbReference>
<accession>A0A2U1Q6P1</accession>
<dbReference type="InterPro" id="IPR014770">
    <property type="entry name" value="Munc13_1"/>
</dbReference>
<organism evidence="4 5">
    <name type="scientific">Artemisia annua</name>
    <name type="common">Sweet wormwood</name>
    <dbReference type="NCBI Taxonomy" id="35608"/>
    <lineage>
        <taxon>Eukaryota</taxon>
        <taxon>Viridiplantae</taxon>
        <taxon>Streptophyta</taxon>
        <taxon>Embryophyta</taxon>
        <taxon>Tracheophyta</taxon>
        <taxon>Spermatophyta</taxon>
        <taxon>Magnoliopsida</taxon>
        <taxon>eudicotyledons</taxon>
        <taxon>Gunneridae</taxon>
        <taxon>Pentapetalae</taxon>
        <taxon>asterids</taxon>
        <taxon>campanulids</taxon>
        <taxon>Asterales</taxon>
        <taxon>Asteraceae</taxon>
        <taxon>Asteroideae</taxon>
        <taxon>Anthemideae</taxon>
        <taxon>Artemisiinae</taxon>
        <taxon>Artemisia</taxon>
    </lineage>
</organism>
<sequence>MVLRTHGEYFQDPTNHIHVPSPPAPRPKDLSFPFRDIDGLDHDDLRMTAYEIFFTACRSSSGLGRSTSIVTFYPYESGENRSRSPGSPGSPRSPRSPRNGGSPRSPRNGVRMVVMSRTKKALGLKMLKRTPSTRRTNSCGSNPLSPGRYYNNGNSMSPRAPFSSLSNNWRTRRPLTSAEIMRQQMKVSDGIDNRLRKTLMRTLVGQMGRRANTIILPLELLRQLKLSEFNDSNEYYIWQKRQLKILEAGLLIHPFIPLDKTNTFARCLRDIIHDSEVKLIDTNKNSQTMKTLCNSVFSLSWRSSNGAPTDVCHWADGYPLNVILYVALLRSIFDLKDETCVLDEVDELLELMKKTWPILGITRLIHNLCFTWVLFEQYVMTGQVENDLLSASLTMLNEVSVDSKKVDKDPIYVDLLSVMLNSMKTWSENRLLDYHDSFNKGTLGLMENILPLVFSATKILEEDVLAYTVTDIEKYDTGNKVDYYIRSSLSNAFAKMLDNSNMINESMTLQEESEKLILLAKGTGELALREKAMFSTLLKKWHPISAGVAAVTLHACYGKVLRQFLAANSMISNETIAVLQRADKLEKVLVNMVVEDTLEYEDGGKTVVREMVPYEVDSVLLRYLRQWIQESLKRAKDVVHTAKETETWNPKSKSEPYAQSALDLIQETKVAIDSYFDIPIGVSQDLVREFAYAVEDILHDYTNFVASCGSKQSYVPTLPPLTRCGRNSKFIKLWKMAAPAACAPVITANPNEVNIEEGTNCSRPSTSRGTQRLYIRLNTLHYILSQLHSLQKSLTISPRILFSPKNRLGSYFDQTRHIIQSATQHVSEVAAYRLIFLDSNSVFYNSLYVGDVENSRIAPALKIMKHNLTLLTAILTDRAQPLATKELMKASFDVFLMVLLAGGSSRNFTRLDHNMIEDDFKDLKKLFSTHGDGLIVEDVVDREAENVEGVVSLMGRTTEQLVDDLGTLVYDENGVGVAPATTGKWSSTDQNTIFRVLCYRNESGANLFLKKTFQLAKRG</sequence>
<name>A0A2U1Q6P1_ARTAN</name>
<feature type="domain" description="MHD2" evidence="3">
    <location>
        <begin position="854"/>
        <end position="965"/>
    </location>
</feature>
<dbReference type="AlphaFoldDB" id="A0A2U1Q6P1"/>
<keyword evidence="5" id="KW-1185">Reference proteome</keyword>
<feature type="domain" description="MHD1" evidence="2">
    <location>
        <begin position="576"/>
        <end position="718"/>
    </location>
</feature>
<evidence type="ECO:0000259" key="3">
    <source>
        <dbReference type="PROSITE" id="PS51259"/>
    </source>
</evidence>
<evidence type="ECO:0000313" key="4">
    <source>
        <dbReference type="EMBL" id="PWA93675.1"/>
    </source>
</evidence>
<protein>
    <submittedName>
        <fullName evidence="4">Mammalian uncoordinated homology 13, domain 2</fullName>
    </submittedName>
</protein>
<dbReference type="PANTHER" id="PTHR31280">
    <property type="entry name" value="PROTEIN UNC-13 HOMOLOG"/>
    <property type="match status" value="1"/>
</dbReference>
<dbReference type="InterPro" id="IPR008528">
    <property type="entry name" value="unc-13_homologue"/>
</dbReference>
<comment type="caution">
    <text evidence="4">The sequence shown here is derived from an EMBL/GenBank/DDBJ whole genome shotgun (WGS) entry which is preliminary data.</text>
</comment>
<dbReference type="Pfam" id="PF25761">
    <property type="entry name" value="TPR_PATROL1"/>
    <property type="match status" value="1"/>
</dbReference>
<dbReference type="OrthoDB" id="2015333at2759"/>
<evidence type="ECO:0000256" key="1">
    <source>
        <dbReference type="SAM" id="MobiDB-lite"/>
    </source>
</evidence>
<dbReference type="STRING" id="35608.A0A2U1Q6P1"/>